<comment type="subunit">
    <text evidence="11">Component of the Mediator complex.</text>
</comment>
<comment type="function">
    <text evidence="11">Component of the Mediator complex, a coactivator involved in the regulated transcription of nearly all RNA polymerase II-dependent genes. Mediator functions as a bridge to convey information from gene-specific regulatory proteins to the basal RNA polymerase II transcription machinery. Mediator is recruited to promoters by direct interactions with regulatory proteins and serves as a scaffold for the assembly of a functional preinitiation complex with RNA polymerase II and the general transcription factors.</text>
</comment>
<protein>
    <recommendedName>
        <fullName evidence="3 11">Mediator of RNA polymerase II transcription subunit 16</fullName>
    </recommendedName>
    <alternativeName>
        <fullName evidence="10 11">Mediator complex subunit 16</fullName>
    </alternativeName>
</protein>
<keyword evidence="9 11" id="KW-0539">Nucleus</keyword>
<feature type="domain" description="Mediator complex subunit Med16 N-terminal" evidence="12">
    <location>
        <begin position="111"/>
        <end position="384"/>
    </location>
</feature>
<feature type="domain" description="Mediator complex subunit 16 C-terminal" evidence="14">
    <location>
        <begin position="745"/>
        <end position="805"/>
    </location>
</feature>
<keyword evidence="4" id="KW-0853">WD repeat</keyword>
<evidence type="ECO:0000256" key="3">
    <source>
        <dbReference type="ARBA" id="ARBA00019614"/>
    </source>
</evidence>
<dbReference type="Pfam" id="PF20718">
    <property type="entry name" value="Med16_bridge"/>
    <property type="match status" value="1"/>
</dbReference>
<dbReference type="PANTHER" id="PTHR13224:SF6">
    <property type="entry name" value="MEDIATOR OF RNA POLYMERASE II TRANSCRIPTION SUBUNIT 16"/>
    <property type="match status" value="1"/>
</dbReference>
<evidence type="ECO:0000256" key="9">
    <source>
        <dbReference type="ARBA" id="ARBA00023242"/>
    </source>
</evidence>
<name>A0A9N9WX36_9DIPT</name>
<dbReference type="PANTHER" id="PTHR13224">
    <property type="entry name" value="THYROID HORMONE RECEPTOR-ASSOCIATED PROTEIN-RELATED"/>
    <property type="match status" value="1"/>
</dbReference>
<organism evidence="15 16">
    <name type="scientific">Chironomus riparius</name>
    <dbReference type="NCBI Taxonomy" id="315576"/>
    <lineage>
        <taxon>Eukaryota</taxon>
        <taxon>Metazoa</taxon>
        <taxon>Ecdysozoa</taxon>
        <taxon>Arthropoda</taxon>
        <taxon>Hexapoda</taxon>
        <taxon>Insecta</taxon>
        <taxon>Pterygota</taxon>
        <taxon>Neoptera</taxon>
        <taxon>Endopterygota</taxon>
        <taxon>Diptera</taxon>
        <taxon>Nematocera</taxon>
        <taxon>Chironomoidea</taxon>
        <taxon>Chironomidae</taxon>
        <taxon>Chironominae</taxon>
        <taxon>Chironomus</taxon>
    </lineage>
</organism>
<evidence type="ECO:0000259" key="14">
    <source>
        <dbReference type="Pfam" id="PF20719"/>
    </source>
</evidence>
<sequence length="809" mass="92285">MEQFFNLQHKVVFHRKDETFGRFEHFCKVSSSNVVAFSSEIDIKTGSKGFFIYVFDLNIPWCTYKIATRSYPITVLEWNQSGCYLLVADNYGNVSIYTQKNNLLDEFYEVYSINFPSENIIAAKFFFNGIKYPKYQHDQMLYTDKYQKYRIQPTVRNFGASPATGFVVITSTGVIGAYSFDTNSHPPTNNNVEQCKFIKNLGQNRCLYTNADIAFKNGQFYIAAANNGHKNPIIQCYRVHIEKVDEELIINSKSLPSFFVNENAAAKDMSDLKLFKFKWMTQEDADGLIVLSNHLSGSVVEIWTLKEESTPIHKLFQTNKNECYKTLAWSNQQSYRHSRKVLDIITTKIQFGMNFYLFIAYQDSSIHCLNREGMKRVTITNINFSASALEHQTKIIKMTSKMAALDISFMGNMLFAIDSIGQVACYKVNFDHLMMNAVQATNMLEYCLISGVDSLDVMLMLKMTQPQIIDSVIDRMTENFNRQPNSITQFYYLKFLTMKINLYRMSISGQSKAHDLICLLNLISISTAFKSLLRPAAPADLMTFKNGPAENLSMILSETTVNNADVDKVLLNLEAKDFTVEPSTLQSLQQLIQFVADLALNILVKLPEGKTFLNTNKTTGDLSDFTALNTIRELLVMIRIWGLLQPQCLPIFSRSADNLDILATLFRLLTKLSPKPDCPDEQLLDECCLLPSQVLIPQVHLNTPKTSLSSPLLSNLPLPLQLTYFMEHEALDFTPDIHYVEGCLMNHSLIDSIRYLHVNKNASNLRRCVRCGATSIYKSNMKISTAMKAWENRWDVCNFCGGKWKTEKV</sequence>
<dbReference type="GO" id="GO:0045893">
    <property type="term" value="P:positive regulation of DNA-templated transcription"/>
    <property type="evidence" value="ECO:0007669"/>
    <property type="project" value="TreeGrafter"/>
</dbReference>
<evidence type="ECO:0000256" key="7">
    <source>
        <dbReference type="ARBA" id="ARBA00023159"/>
    </source>
</evidence>
<dbReference type="Pfam" id="PF11635">
    <property type="entry name" value="Med16_N"/>
    <property type="match status" value="1"/>
</dbReference>
<dbReference type="AlphaFoldDB" id="A0A9N9WX36"/>
<evidence type="ECO:0000313" key="15">
    <source>
        <dbReference type="EMBL" id="CAG9809399.1"/>
    </source>
</evidence>
<evidence type="ECO:0000256" key="2">
    <source>
        <dbReference type="ARBA" id="ARBA00006543"/>
    </source>
</evidence>
<dbReference type="Proteomes" id="UP001153620">
    <property type="component" value="Chromosome 3"/>
</dbReference>
<feature type="domain" description="Mediator of RNA polymerase II transcription subunit 16 central helical bridge" evidence="13">
    <location>
        <begin position="443"/>
        <end position="641"/>
    </location>
</feature>
<evidence type="ECO:0000259" key="13">
    <source>
        <dbReference type="Pfam" id="PF20718"/>
    </source>
</evidence>
<comment type="similarity">
    <text evidence="2 11">Belongs to the Mediator complex subunit 16 family.</text>
</comment>
<proteinExistence type="inferred from homology"/>
<reference evidence="15" key="2">
    <citation type="submission" date="2022-10" db="EMBL/GenBank/DDBJ databases">
        <authorList>
            <consortium name="ENA_rothamsted_submissions"/>
            <consortium name="culmorum"/>
            <person name="King R."/>
        </authorList>
    </citation>
    <scope>NUCLEOTIDE SEQUENCE</scope>
</reference>
<dbReference type="InterPro" id="IPR048338">
    <property type="entry name" value="Mediator_Med16"/>
</dbReference>
<comment type="subcellular location">
    <subcellularLocation>
        <location evidence="1 11">Nucleus</location>
    </subcellularLocation>
</comment>
<evidence type="ECO:0000259" key="12">
    <source>
        <dbReference type="Pfam" id="PF11635"/>
    </source>
</evidence>
<evidence type="ECO:0000256" key="4">
    <source>
        <dbReference type="ARBA" id="ARBA00022574"/>
    </source>
</evidence>
<evidence type="ECO:0000256" key="10">
    <source>
        <dbReference type="ARBA" id="ARBA00032015"/>
    </source>
</evidence>
<evidence type="ECO:0000256" key="11">
    <source>
        <dbReference type="RuleBase" id="RU364149"/>
    </source>
</evidence>
<dbReference type="SUPFAM" id="SSF50978">
    <property type="entry name" value="WD40 repeat-like"/>
    <property type="match status" value="1"/>
</dbReference>
<accession>A0A9N9WX36</accession>
<keyword evidence="7 11" id="KW-0010">Activator</keyword>
<evidence type="ECO:0000256" key="6">
    <source>
        <dbReference type="ARBA" id="ARBA00023015"/>
    </source>
</evidence>
<keyword evidence="8 11" id="KW-0804">Transcription</keyword>
<reference evidence="15" key="1">
    <citation type="submission" date="2022-01" db="EMBL/GenBank/DDBJ databases">
        <authorList>
            <person name="King R."/>
        </authorList>
    </citation>
    <scope>NUCLEOTIDE SEQUENCE</scope>
</reference>
<keyword evidence="6 11" id="KW-0805">Transcription regulation</keyword>
<dbReference type="GO" id="GO:0016592">
    <property type="term" value="C:mediator complex"/>
    <property type="evidence" value="ECO:0007669"/>
    <property type="project" value="InterPro"/>
</dbReference>
<dbReference type="SUPFAM" id="SSF82171">
    <property type="entry name" value="DPP6 N-terminal domain-like"/>
    <property type="match status" value="1"/>
</dbReference>
<gene>
    <name evidence="11" type="primary">MED16</name>
    <name evidence="15" type="ORF">CHIRRI_LOCUS12225</name>
</gene>
<keyword evidence="16" id="KW-1185">Reference proteome</keyword>
<evidence type="ECO:0000256" key="5">
    <source>
        <dbReference type="ARBA" id="ARBA00022737"/>
    </source>
</evidence>
<dbReference type="Pfam" id="PF20719">
    <property type="entry name" value="Med16_C"/>
    <property type="match status" value="1"/>
</dbReference>
<evidence type="ECO:0000256" key="1">
    <source>
        <dbReference type="ARBA" id="ARBA00004123"/>
    </source>
</evidence>
<dbReference type="OrthoDB" id="10018574at2759"/>
<evidence type="ECO:0000256" key="8">
    <source>
        <dbReference type="ARBA" id="ARBA00023163"/>
    </source>
</evidence>
<dbReference type="InterPro" id="IPR048339">
    <property type="entry name" value="Mediator_Med16_C"/>
</dbReference>
<dbReference type="EMBL" id="OU895879">
    <property type="protein sequence ID" value="CAG9809399.1"/>
    <property type="molecule type" value="Genomic_DNA"/>
</dbReference>
<dbReference type="InterPro" id="IPR048616">
    <property type="entry name" value="MED16_bridge"/>
</dbReference>
<dbReference type="InterPro" id="IPR021665">
    <property type="entry name" value="Mediator_Med16_N"/>
</dbReference>
<dbReference type="InterPro" id="IPR036322">
    <property type="entry name" value="WD40_repeat_dom_sf"/>
</dbReference>
<keyword evidence="5" id="KW-0677">Repeat</keyword>
<evidence type="ECO:0000313" key="16">
    <source>
        <dbReference type="Proteomes" id="UP001153620"/>
    </source>
</evidence>